<reference evidence="1" key="1">
    <citation type="submission" date="2015-11" db="EMBL/GenBank/DDBJ databases">
        <title>De novo transcriptome assembly of four potential Pierce s Disease insect vectors from Arizona vineyards.</title>
        <authorList>
            <person name="Tassone E.E."/>
        </authorList>
    </citation>
    <scope>NUCLEOTIDE SEQUENCE</scope>
</reference>
<feature type="non-terminal residue" evidence="1">
    <location>
        <position position="184"/>
    </location>
</feature>
<sequence length="184" mass="20986">LIGAQYEKDAALRADAKARVAALHGRFLSVIRDIDDGTQPLAKKLATFYARLNDKRLAITEAFEASQAASAELRQSYNALLNEHDTHKCRYDTLNEMHAELAETLAIKNGYITDLERQLDEVLKLNKFYEGQLLESDKVIKELRETRSKGACDITAEMNKIKKVYFKENALLKVRIEELELELK</sequence>
<proteinExistence type="predicted"/>
<accession>A0A1B6JK36</accession>
<feature type="non-terminal residue" evidence="1">
    <location>
        <position position="1"/>
    </location>
</feature>
<gene>
    <name evidence="1" type="ORF">g.57975</name>
</gene>
<organism evidence="1">
    <name type="scientific">Homalodisca liturata</name>
    <dbReference type="NCBI Taxonomy" id="320908"/>
    <lineage>
        <taxon>Eukaryota</taxon>
        <taxon>Metazoa</taxon>
        <taxon>Ecdysozoa</taxon>
        <taxon>Arthropoda</taxon>
        <taxon>Hexapoda</taxon>
        <taxon>Insecta</taxon>
        <taxon>Pterygota</taxon>
        <taxon>Neoptera</taxon>
        <taxon>Paraneoptera</taxon>
        <taxon>Hemiptera</taxon>
        <taxon>Auchenorrhyncha</taxon>
        <taxon>Membracoidea</taxon>
        <taxon>Cicadellidae</taxon>
        <taxon>Cicadellinae</taxon>
        <taxon>Proconiini</taxon>
        <taxon>Homalodisca</taxon>
    </lineage>
</organism>
<dbReference type="AlphaFoldDB" id="A0A1B6JK36"/>
<evidence type="ECO:0000313" key="1">
    <source>
        <dbReference type="EMBL" id="JAS99574.1"/>
    </source>
</evidence>
<dbReference type="EMBL" id="GECU01008132">
    <property type="protein sequence ID" value="JAS99574.1"/>
    <property type="molecule type" value="Transcribed_RNA"/>
</dbReference>
<protein>
    <submittedName>
        <fullName evidence="1">Uncharacterized protein</fullName>
    </submittedName>
</protein>
<name>A0A1B6JK36_9HEMI</name>